<evidence type="ECO:0000313" key="2">
    <source>
        <dbReference type="Proteomes" id="UP000693682"/>
    </source>
</evidence>
<evidence type="ECO:0000313" key="1">
    <source>
        <dbReference type="EMBL" id="QWY81847.1"/>
    </source>
</evidence>
<keyword evidence="2" id="KW-1185">Reference proteome</keyword>
<name>A0A8F3INU0_9CAUD</name>
<dbReference type="Proteomes" id="UP000693682">
    <property type="component" value="Segment"/>
</dbReference>
<proteinExistence type="predicted"/>
<reference evidence="1" key="1">
    <citation type="submission" date="2021-04" db="EMBL/GenBank/DDBJ databases">
        <authorList>
            <person name="Ulbrich M."/>
            <person name="Aldana K.S."/>
            <person name="Brown J.W."/>
            <person name="Campbell D.M."/>
            <person name="Chai A.E."/>
            <person name="Dalson K.A."/>
            <person name="Dembinski E."/>
            <person name="Gomez D.E."/>
            <person name="Gupta K."/>
            <person name="Guyot M."/>
            <person name="Hocutt K.M."/>
            <person name="Holsinger J.M."/>
            <person name="Ibarra L.A."/>
            <person name="Jeon T.-Y."/>
            <person name="Mackenzie M."/>
            <person name="Marquez I.-P.P."/>
            <person name="Mathenge R.W."/>
            <person name="Mo B.F."/>
            <person name="Nelson S."/>
            <person name="Zepeda J."/>
            <person name="Zhang L.J."/>
            <person name="Ngo R."/>
            <person name="Tse V.Y."/>
            <person name="Garlena R.A."/>
            <person name="Russell D.A."/>
            <person name="Pope W.H."/>
            <person name="Jacobs-Sera D."/>
            <person name="Hatfull G.F."/>
            <person name="Reddi K."/>
            <person name="Moberg-Parker J."/>
            <person name="Freise A.C."/>
        </authorList>
    </citation>
    <scope>NUCLEOTIDE SEQUENCE</scope>
</reference>
<accession>A0A8F3INU0</accession>
<dbReference type="EMBL" id="MW862981">
    <property type="protein sequence ID" value="QWY81847.1"/>
    <property type="molecule type" value="Genomic_DNA"/>
</dbReference>
<gene>
    <name evidence="1" type="primary">24</name>
    <name evidence="1" type="ORF">SEA_HONK_24</name>
</gene>
<sequence length="190" mass="20857">METLDDIRTRASEGMRGYLANEGPERTRGVRQAAEALAEARSHFFNREGEPDILGRSYDYRQWVKAALDDADVPPSTRPSLQSAIRFHISPILRERYGEDELTDLGLKPGSTVERGSRRRQRDARTLGLFRGGPAIDDLDDALLVANLARLAVTRVVVISTATPKDIAELSAAFTRLAAAARDAAKRVAG</sequence>
<protein>
    <submittedName>
        <fullName evidence="1">Uncharacterized protein</fullName>
    </submittedName>
</protein>
<organism evidence="1 2">
    <name type="scientific">Microbacterium phage Honk</name>
    <dbReference type="NCBI Taxonomy" id="2836095"/>
    <lineage>
        <taxon>Viruses</taxon>
        <taxon>Duplodnaviria</taxon>
        <taxon>Heunggongvirae</taxon>
        <taxon>Uroviricota</taxon>
        <taxon>Caudoviricetes</taxon>
        <taxon>Casidaviridae</taxon>
        <taxon>Honkvirus</taxon>
        <taxon>Honkvirus honk</taxon>
    </lineage>
</organism>